<dbReference type="AlphaFoldDB" id="A0A6L5XFD0"/>
<comment type="pathway">
    <text evidence="3 10">Carbohydrate metabolism; galactose metabolism.</text>
</comment>
<keyword evidence="13" id="KW-1185">Reference proteome</keyword>
<evidence type="ECO:0000313" key="13">
    <source>
        <dbReference type="Proteomes" id="UP000483362"/>
    </source>
</evidence>
<accession>A0A6L5XFD0</accession>
<evidence type="ECO:0000256" key="5">
    <source>
        <dbReference type="ARBA" id="ARBA00013189"/>
    </source>
</evidence>
<comment type="subunit">
    <text evidence="10">Homodimer.</text>
</comment>
<evidence type="ECO:0000256" key="10">
    <source>
        <dbReference type="RuleBase" id="RU366046"/>
    </source>
</evidence>
<dbReference type="InterPro" id="IPR001509">
    <property type="entry name" value="Epimerase_deHydtase"/>
</dbReference>
<evidence type="ECO:0000256" key="6">
    <source>
        <dbReference type="ARBA" id="ARBA00018569"/>
    </source>
</evidence>
<dbReference type="InterPro" id="IPR005886">
    <property type="entry name" value="UDP_G4E"/>
</dbReference>
<dbReference type="Proteomes" id="UP000483362">
    <property type="component" value="Unassembled WGS sequence"/>
</dbReference>
<gene>
    <name evidence="12" type="primary">galE</name>
    <name evidence="12" type="ORF">FYJ29_08910</name>
</gene>
<comment type="caution">
    <text evidence="12">The sequence shown here is derived from an EMBL/GenBank/DDBJ whole genome shotgun (WGS) entry which is preliminary data.</text>
</comment>
<evidence type="ECO:0000256" key="1">
    <source>
        <dbReference type="ARBA" id="ARBA00000083"/>
    </source>
</evidence>
<evidence type="ECO:0000256" key="7">
    <source>
        <dbReference type="ARBA" id="ARBA00023027"/>
    </source>
</evidence>
<evidence type="ECO:0000256" key="8">
    <source>
        <dbReference type="ARBA" id="ARBA00023144"/>
    </source>
</evidence>
<keyword evidence="7 10" id="KW-0520">NAD</keyword>
<dbReference type="Gene3D" id="3.90.25.10">
    <property type="entry name" value="UDP-galactose 4-epimerase, domain 1"/>
    <property type="match status" value="1"/>
</dbReference>
<comment type="similarity">
    <text evidence="4 10">Belongs to the NAD(P)-dependent epimerase/dehydratase family.</text>
</comment>
<dbReference type="Gene3D" id="3.40.50.720">
    <property type="entry name" value="NAD(P)-binding Rossmann-like Domain"/>
    <property type="match status" value="1"/>
</dbReference>
<dbReference type="Pfam" id="PF01370">
    <property type="entry name" value="Epimerase"/>
    <property type="match status" value="1"/>
</dbReference>
<dbReference type="PANTHER" id="PTHR43725:SF47">
    <property type="entry name" value="UDP-GLUCOSE 4-EPIMERASE"/>
    <property type="match status" value="1"/>
</dbReference>
<comment type="catalytic activity">
    <reaction evidence="1 10">
        <text>UDP-alpha-D-glucose = UDP-alpha-D-galactose</text>
        <dbReference type="Rhea" id="RHEA:22168"/>
        <dbReference type="ChEBI" id="CHEBI:58885"/>
        <dbReference type="ChEBI" id="CHEBI:66914"/>
        <dbReference type="EC" id="5.1.3.2"/>
    </reaction>
</comment>
<dbReference type="EMBL" id="VULT01000013">
    <property type="protein sequence ID" value="MSS17872.1"/>
    <property type="molecule type" value="Genomic_DNA"/>
</dbReference>
<dbReference type="GO" id="GO:0005829">
    <property type="term" value="C:cytosol"/>
    <property type="evidence" value="ECO:0007669"/>
    <property type="project" value="TreeGrafter"/>
</dbReference>
<name>A0A6L5XFD0_9BACT</name>
<feature type="domain" description="NAD-dependent epimerase/dehydratase" evidence="11">
    <location>
        <begin position="5"/>
        <end position="257"/>
    </location>
</feature>
<dbReference type="UniPathway" id="UPA00214"/>
<sequence>MKGKILVTGGTGFIGSHTTVELQNAGYEVVIIDNLSNSNREVLDGIEHITGIRPVFVEGDCANIDTLRQLFKENPGINGIIDFAASKAVGESVHKPILYYRNNLNILLNLLDLMPEFGVKGFVFSSSCTVYGEPDVNPITEDAPIKKATSPYGETKQVSEDIIHDVIVSGSPIKAIILRYFNPIGAHPSGEIGELPNGVPQNLVPYLTQTAIGIRKELSIFGDDYPTPDGSCIRDFINIVDLAKAHVKALERMLDDKSDSNLEYFNIGTGEGLSVLQLLHAFESATGVKVPHRIVGRREGDIVKIWADPTKANTVLGWKAEVSIADTMRSAWNWQKKLRERGIM</sequence>
<dbReference type="NCBIfam" id="TIGR01179">
    <property type="entry name" value="galE"/>
    <property type="match status" value="1"/>
</dbReference>
<keyword evidence="8" id="KW-0299">Galactose metabolism</keyword>
<organism evidence="12 13">
    <name type="scientific">Sodaliphilus pleomorphus</name>
    <dbReference type="NCBI Taxonomy" id="2606626"/>
    <lineage>
        <taxon>Bacteria</taxon>
        <taxon>Pseudomonadati</taxon>
        <taxon>Bacteroidota</taxon>
        <taxon>Bacteroidia</taxon>
        <taxon>Bacteroidales</taxon>
        <taxon>Muribaculaceae</taxon>
        <taxon>Sodaliphilus</taxon>
    </lineage>
</organism>
<dbReference type="PANTHER" id="PTHR43725">
    <property type="entry name" value="UDP-GLUCOSE 4-EPIMERASE"/>
    <property type="match status" value="1"/>
</dbReference>
<dbReference type="GO" id="GO:0006012">
    <property type="term" value="P:galactose metabolic process"/>
    <property type="evidence" value="ECO:0007669"/>
    <property type="project" value="UniProtKB-UniPathway"/>
</dbReference>
<evidence type="ECO:0000313" key="12">
    <source>
        <dbReference type="EMBL" id="MSS17872.1"/>
    </source>
</evidence>
<dbReference type="GO" id="GO:0003978">
    <property type="term" value="F:UDP-glucose 4-epimerase activity"/>
    <property type="evidence" value="ECO:0007669"/>
    <property type="project" value="UniProtKB-UniRule"/>
</dbReference>
<protein>
    <recommendedName>
        <fullName evidence="6 10">UDP-glucose 4-epimerase</fullName>
        <ecNumber evidence="5 10">5.1.3.2</ecNumber>
    </recommendedName>
</protein>
<dbReference type="CDD" id="cd05247">
    <property type="entry name" value="UDP_G4E_1_SDR_e"/>
    <property type="match status" value="1"/>
</dbReference>
<evidence type="ECO:0000256" key="4">
    <source>
        <dbReference type="ARBA" id="ARBA00007637"/>
    </source>
</evidence>
<proteinExistence type="inferred from homology"/>
<comment type="cofactor">
    <cofactor evidence="2 10">
        <name>NAD(+)</name>
        <dbReference type="ChEBI" id="CHEBI:57540"/>
    </cofactor>
</comment>
<evidence type="ECO:0000256" key="2">
    <source>
        <dbReference type="ARBA" id="ARBA00001911"/>
    </source>
</evidence>
<evidence type="ECO:0000256" key="3">
    <source>
        <dbReference type="ARBA" id="ARBA00004947"/>
    </source>
</evidence>
<evidence type="ECO:0000256" key="9">
    <source>
        <dbReference type="ARBA" id="ARBA00023235"/>
    </source>
</evidence>
<dbReference type="InterPro" id="IPR036291">
    <property type="entry name" value="NAD(P)-bd_dom_sf"/>
</dbReference>
<reference evidence="12 13" key="1">
    <citation type="submission" date="2019-08" db="EMBL/GenBank/DDBJ databases">
        <title>In-depth cultivation of the pig gut microbiome towards novel bacterial diversity and tailored functional studies.</title>
        <authorList>
            <person name="Wylensek D."/>
            <person name="Hitch T.C.A."/>
            <person name="Clavel T."/>
        </authorList>
    </citation>
    <scope>NUCLEOTIDE SEQUENCE [LARGE SCALE GENOMIC DNA]</scope>
    <source>
        <strain evidence="12 13">Oil-RF-744-WCA-WT-10</strain>
    </source>
</reference>
<dbReference type="EC" id="5.1.3.2" evidence="5 10"/>
<keyword evidence="10" id="KW-0119">Carbohydrate metabolism</keyword>
<keyword evidence="9 10" id="KW-0413">Isomerase</keyword>
<evidence type="ECO:0000259" key="11">
    <source>
        <dbReference type="Pfam" id="PF01370"/>
    </source>
</evidence>
<dbReference type="RefSeq" id="WP_154328912.1">
    <property type="nucleotide sequence ID" value="NZ_CP045696.1"/>
</dbReference>
<dbReference type="SUPFAM" id="SSF51735">
    <property type="entry name" value="NAD(P)-binding Rossmann-fold domains"/>
    <property type="match status" value="1"/>
</dbReference>